<accession>A0A0R1GXR6</accession>
<dbReference type="Pfam" id="PF01263">
    <property type="entry name" value="Aldose_epim"/>
    <property type="match status" value="1"/>
</dbReference>
<dbReference type="GO" id="GO:0005975">
    <property type="term" value="P:carbohydrate metabolic process"/>
    <property type="evidence" value="ECO:0007669"/>
    <property type="project" value="InterPro"/>
</dbReference>
<dbReference type="GO" id="GO:0016853">
    <property type="term" value="F:isomerase activity"/>
    <property type="evidence" value="ECO:0007669"/>
    <property type="project" value="InterPro"/>
</dbReference>
<dbReference type="InterPro" id="IPR011013">
    <property type="entry name" value="Gal_mutarotase_sf_dom"/>
</dbReference>
<dbReference type="InterPro" id="IPR008183">
    <property type="entry name" value="Aldose_1/G6P_1-epimerase"/>
</dbReference>
<proteinExistence type="predicted"/>
<organism evidence="1 2">
    <name type="scientific">Levilactobacillus parabrevis ATCC 53295</name>
    <dbReference type="NCBI Taxonomy" id="1267003"/>
    <lineage>
        <taxon>Bacteria</taxon>
        <taxon>Bacillati</taxon>
        <taxon>Bacillota</taxon>
        <taxon>Bacilli</taxon>
        <taxon>Lactobacillales</taxon>
        <taxon>Lactobacillaceae</taxon>
        <taxon>Levilactobacillus</taxon>
    </lineage>
</organism>
<dbReference type="InterPro" id="IPR014718">
    <property type="entry name" value="GH-type_carb-bd"/>
</dbReference>
<dbReference type="PANTHER" id="PTHR11122:SF13">
    <property type="entry name" value="GLUCOSE-6-PHOSPHATE 1-EPIMERASE"/>
    <property type="match status" value="1"/>
</dbReference>
<protein>
    <submittedName>
        <fullName evidence="1">Galactose mutarotase-like protein</fullName>
    </submittedName>
</protein>
<keyword evidence="2" id="KW-1185">Reference proteome</keyword>
<dbReference type="SUPFAM" id="SSF74650">
    <property type="entry name" value="Galactose mutarotase-like"/>
    <property type="match status" value="1"/>
</dbReference>
<evidence type="ECO:0000313" key="2">
    <source>
        <dbReference type="Proteomes" id="UP000051176"/>
    </source>
</evidence>
<dbReference type="STRING" id="357278.IV61_GL002168"/>
<comment type="caution">
    <text evidence="1">The sequence shown here is derived from an EMBL/GenBank/DDBJ whole genome shotgun (WGS) entry which is preliminary data.</text>
</comment>
<dbReference type="AlphaFoldDB" id="A0A0R1GXR6"/>
<gene>
    <name evidence="1" type="ORF">FD07_GL001991</name>
</gene>
<dbReference type="EMBL" id="AZCZ01000006">
    <property type="protein sequence ID" value="KRK38928.1"/>
    <property type="molecule type" value="Genomic_DNA"/>
</dbReference>
<sequence>MGGIAMITLKNDYLTVKINPLGAELTSVKDNESGLEYMWQADKAYWGRHAPILFPIVGRLQDNQYRLNGETYHMTQHGFARDREFTIIDQTDTQVSLELTADDETKALYPQDFILTLSYELVDHQLKVNATVTNPTDEAMVFSFGAHPGFNVPFGGALADFTDYNVTVSPKQTYQRVPLVGPYSDTKHSVPLDLHQPLSLKHDLFDHDAQVLTLDNHETTVMLSTPSDDHGIALTVAAPYLGIWSPYPKQAPFVCLEPWWGLADDVQATGDLETKVAIQKLAGKDSFKASYQITYF</sequence>
<reference evidence="1 2" key="1">
    <citation type="journal article" date="2015" name="Genome Announc.">
        <title>Expanding the biotechnology potential of lactobacilli through comparative genomics of 213 strains and associated genera.</title>
        <authorList>
            <person name="Sun Z."/>
            <person name="Harris H.M."/>
            <person name="McCann A."/>
            <person name="Guo C."/>
            <person name="Argimon S."/>
            <person name="Zhang W."/>
            <person name="Yang X."/>
            <person name="Jeffery I.B."/>
            <person name="Cooney J.C."/>
            <person name="Kagawa T.F."/>
            <person name="Liu W."/>
            <person name="Song Y."/>
            <person name="Salvetti E."/>
            <person name="Wrobel A."/>
            <person name="Rasinkangas P."/>
            <person name="Parkhill J."/>
            <person name="Rea M.C."/>
            <person name="O'Sullivan O."/>
            <person name="Ritari J."/>
            <person name="Douillard F.P."/>
            <person name="Paul Ross R."/>
            <person name="Yang R."/>
            <person name="Briner A.E."/>
            <person name="Felis G.E."/>
            <person name="de Vos W.M."/>
            <person name="Barrangou R."/>
            <person name="Klaenhammer T.R."/>
            <person name="Caufield P.W."/>
            <person name="Cui Y."/>
            <person name="Zhang H."/>
            <person name="O'Toole P.W."/>
        </authorList>
    </citation>
    <scope>NUCLEOTIDE SEQUENCE [LARGE SCALE GENOMIC DNA]</scope>
    <source>
        <strain evidence="1 2">ATCC 53295</strain>
    </source>
</reference>
<dbReference type="Proteomes" id="UP000051176">
    <property type="component" value="Unassembled WGS sequence"/>
</dbReference>
<evidence type="ECO:0000313" key="1">
    <source>
        <dbReference type="EMBL" id="KRK38928.1"/>
    </source>
</evidence>
<dbReference type="PATRIC" id="fig|1267003.4.peg.2099"/>
<dbReference type="GO" id="GO:0030246">
    <property type="term" value="F:carbohydrate binding"/>
    <property type="evidence" value="ECO:0007669"/>
    <property type="project" value="InterPro"/>
</dbReference>
<dbReference type="CDD" id="cd09024">
    <property type="entry name" value="Aldose_epim_lacX"/>
    <property type="match status" value="1"/>
</dbReference>
<dbReference type="eggNOG" id="COG2017">
    <property type="taxonomic scope" value="Bacteria"/>
</dbReference>
<name>A0A0R1GXR6_9LACO</name>
<dbReference type="InterPro" id="IPR037481">
    <property type="entry name" value="LacX"/>
</dbReference>
<dbReference type="Gene3D" id="2.70.98.10">
    <property type="match status" value="1"/>
</dbReference>
<dbReference type="PANTHER" id="PTHR11122">
    <property type="entry name" value="APOSPORY-ASSOCIATED PROTEIN C-RELATED"/>
    <property type="match status" value="1"/>
</dbReference>